<feature type="domain" description="RING-type" evidence="5">
    <location>
        <begin position="1215"/>
        <end position="1261"/>
    </location>
</feature>
<dbReference type="InterPro" id="IPR001650">
    <property type="entry name" value="Helicase_C-like"/>
</dbReference>
<organism evidence="7 8">
    <name type="scientific">Haemonchus contortus</name>
    <name type="common">Barber pole worm</name>
    <dbReference type="NCBI Taxonomy" id="6289"/>
    <lineage>
        <taxon>Eukaryota</taxon>
        <taxon>Metazoa</taxon>
        <taxon>Ecdysozoa</taxon>
        <taxon>Nematoda</taxon>
        <taxon>Chromadorea</taxon>
        <taxon>Rhabditida</taxon>
        <taxon>Rhabditina</taxon>
        <taxon>Rhabditomorpha</taxon>
        <taxon>Strongyloidea</taxon>
        <taxon>Trichostrongylidae</taxon>
        <taxon>Haemonchus</taxon>
    </lineage>
</organism>
<evidence type="ECO:0000259" key="5">
    <source>
        <dbReference type="PROSITE" id="PS50089"/>
    </source>
</evidence>
<evidence type="ECO:0000313" key="7">
    <source>
        <dbReference type="Proteomes" id="UP000025227"/>
    </source>
</evidence>
<keyword evidence="1 4" id="KW-0863">Zinc-finger</keyword>
<dbReference type="InterPro" id="IPR027417">
    <property type="entry name" value="P-loop_NTPase"/>
</dbReference>
<dbReference type="SMART" id="SM00487">
    <property type="entry name" value="DEXDc"/>
    <property type="match status" value="1"/>
</dbReference>
<dbReference type="InterPro" id="IPR013083">
    <property type="entry name" value="Znf_RING/FYVE/PHD"/>
</dbReference>
<dbReference type="GO" id="GO:0000209">
    <property type="term" value="P:protein polyubiquitination"/>
    <property type="evidence" value="ECO:0007669"/>
    <property type="project" value="TreeGrafter"/>
</dbReference>
<dbReference type="GO" id="GO:0061630">
    <property type="term" value="F:ubiquitin protein ligase activity"/>
    <property type="evidence" value="ECO:0007669"/>
    <property type="project" value="TreeGrafter"/>
</dbReference>
<dbReference type="SMART" id="SM00490">
    <property type="entry name" value="HELICc"/>
    <property type="match status" value="1"/>
</dbReference>
<dbReference type="CDD" id="cd18793">
    <property type="entry name" value="SF2_C_SNF"/>
    <property type="match status" value="1"/>
</dbReference>
<dbReference type="Gene3D" id="3.40.50.300">
    <property type="entry name" value="P-loop containing nucleotide triphosphate hydrolases"/>
    <property type="match status" value="1"/>
</dbReference>
<keyword evidence="7" id="KW-1185">Reference proteome</keyword>
<dbReference type="GO" id="GO:0005634">
    <property type="term" value="C:nucleus"/>
    <property type="evidence" value="ECO:0007669"/>
    <property type="project" value="TreeGrafter"/>
</dbReference>
<dbReference type="PANTHER" id="PTHR45865">
    <property type="entry name" value="E3 UBIQUITIN-PROTEIN LIGASE SHPRH FAMILY MEMBER"/>
    <property type="match status" value="1"/>
</dbReference>
<dbReference type="InterPro" id="IPR052583">
    <property type="entry name" value="ATP-helicase/E3_Ub-Ligase"/>
</dbReference>
<dbReference type="Pfam" id="PF00176">
    <property type="entry name" value="SNF2-rel_dom"/>
    <property type="match status" value="1"/>
</dbReference>
<keyword evidence="3" id="KW-0862">Zinc</keyword>
<keyword evidence="1 4" id="KW-0479">Metal-binding</keyword>
<dbReference type="PANTHER" id="PTHR45865:SF1">
    <property type="entry name" value="E3 UBIQUITIN-PROTEIN LIGASE SHPRH"/>
    <property type="match status" value="1"/>
</dbReference>
<evidence type="ECO:0000256" key="3">
    <source>
        <dbReference type="ARBA" id="ARBA00022833"/>
    </source>
</evidence>
<sequence>MGDLSDMNDSACAIPAVVTHPAEDLKVFRWTEPRGIMLRCRHNEYERKHLLKLGSFKLGRSVVPLDDRFDSEDDKQIFLKTPIVADLNFIYGKPFPSPVKKSSRKRSCAQQDVMAISSFHATPEAKKILGNSPDAFTSCGFEIRWSSEGLQTFLHVYLKESYTYSYDNYHTADVIRKVVRYAYNRCANIVLSNLFPDIAKNLNLHPNYWSVGILVGSRENFEIFFGMLRDGRRDPPSYKLNLQELNSRLLPFQRDAVNFMIDRELHPNVQIGRLMSSVKLPIDLTSLYYFPYLGLFVRDLHMSPCAQDIRGGILADEMGLGKTVELLSLILSHTPENTPQQYAHHNGTMEGTSSSYCDGSVDCEVRACIEYIVSTIVAAEESEDLGPPKKRFCDSSAVKARSTVAGCSKSQSSSAQGVSCEICTVEFQKTVVHWSSKLDALPIRFVCPVCIADRGMTFEISATLIVVPEALLHQWFEEIRRHCKKDVVVDVYYGVGVEGYKHPAYLNSCDIVLCTYETFQKEIYYNPSSLRSWKTQFSTAGRTQNFPSPLLAVNFWRICLDESQLVASKVKAAAKMCSLLKSRYRWCVTGTPMSNSVNDLYGLMNFLCAFPYSVDAIWAHYFFYPWITKSKSSLLATLMRQIMWRNTKKDVESQLENVTRKSNLVELSFSPIEERLYFARIEESRVKMGQILYCHCSDYPRHTQLSKLPSDLVNAIFSVINDVRASILAGESHKQKKDLNCISDFRIFSPKLIIRKLFEDAKLLVVQRHRDLVLNRNALAGLYMLVEDHLGAFTWYEKSIKVHYDQLELNEQFGLGKLEDSMVLSDTKLETPIDDDEVEDEECTDEVEDKVTDKVEDKEFTDEDVAKPIKPLSIDALQILHIASNMKELCNGVMEAKKYYEESGIEDIARERRRHYVRAEVAACVQAAKKYHHLEKSWNGRDWRFNRNRMSYVVMLDGLSDPLDFDEFKEMIPVKNLGPLKKPVTEANAFDYLLVLDEELKDLRRSYHAYCKSVNSLMEPFNLQRIVDDGDKLIFCKHTPHPHFSYLGIGDGLIVPDGYFPEPDREKCCFCDLTECMEALQKAPINSKFMYKDKFSYEIFLMRLYRVSLLDVKNVVLPLHMQLLEWLNLGEKMVSAGRELMTAVQEWVNREREIISSCSRPRPVILSRDNLDVAITAFTDAEKHSVELVSGALSSLRYLNTLLQESQSGVVVRDCPCCYVPLDGVWVVFPCAHTVCSTCFRKLKIVVSSSEDKHLRCVTCRRPCPIDGTMYVVNKKDDLIPNIRLTVKFEHIIRLLKKLITEDASNKILVFTSIAIVIPPFAALLKLLKLPFAVLDRGSRSKILHRFRHDDNLKILLMPLRMGANGLNLTEANHVVFMEPITETSVLSQAIGRIDRIGQRRAVTVHNFVVRGSIEEEIYKIVNNGEEQSRWTLATLCQVFEIPPLPFAEERAEPDEP</sequence>
<dbReference type="SUPFAM" id="SSF52540">
    <property type="entry name" value="P-loop containing nucleoside triphosphate hydrolases"/>
    <property type="match status" value="2"/>
</dbReference>
<dbReference type="InterPro" id="IPR000330">
    <property type="entry name" value="SNF2_N"/>
</dbReference>
<dbReference type="OMA" id="KAVFFCA"/>
<dbReference type="InterPro" id="IPR014001">
    <property type="entry name" value="Helicase_ATP-bd"/>
</dbReference>
<reference evidence="8" key="1">
    <citation type="submission" date="2020-12" db="UniProtKB">
        <authorList>
            <consortium name="WormBaseParasite"/>
        </authorList>
    </citation>
    <scope>IDENTIFICATION</scope>
    <source>
        <strain evidence="8">MHco3</strain>
    </source>
</reference>
<dbReference type="WBParaSite" id="HCON_00103920-00001">
    <property type="protein sequence ID" value="HCON_00103920-00001"/>
    <property type="gene ID" value="HCON_00103920"/>
</dbReference>
<dbReference type="GO" id="GO:0005524">
    <property type="term" value="F:ATP binding"/>
    <property type="evidence" value="ECO:0007669"/>
    <property type="project" value="InterPro"/>
</dbReference>
<dbReference type="PROSITE" id="PS51194">
    <property type="entry name" value="HELICASE_CTER"/>
    <property type="match status" value="1"/>
</dbReference>
<dbReference type="GO" id="GO:0006974">
    <property type="term" value="P:DNA damage response"/>
    <property type="evidence" value="ECO:0007669"/>
    <property type="project" value="TreeGrafter"/>
</dbReference>
<evidence type="ECO:0000256" key="4">
    <source>
        <dbReference type="PROSITE-ProRule" id="PRU00175"/>
    </source>
</evidence>
<keyword evidence="2" id="KW-0378">Hydrolase</keyword>
<dbReference type="SUPFAM" id="SSF57850">
    <property type="entry name" value="RING/U-box"/>
    <property type="match status" value="1"/>
</dbReference>
<dbReference type="Gene3D" id="3.40.50.10810">
    <property type="entry name" value="Tandem AAA-ATPase domain"/>
    <property type="match status" value="2"/>
</dbReference>
<dbReference type="PROSITE" id="PS50089">
    <property type="entry name" value="ZF_RING_2"/>
    <property type="match status" value="1"/>
</dbReference>
<evidence type="ECO:0000256" key="2">
    <source>
        <dbReference type="ARBA" id="ARBA00022801"/>
    </source>
</evidence>
<dbReference type="OrthoDB" id="423559at2759"/>
<proteinExistence type="predicted"/>
<dbReference type="GO" id="GO:0016787">
    <property type="term" value="F:hydrolase activity"/>
    <property type="evidence" value="ECO:0007669"/>
    <property type="project" value="UniProtKB-KW"/>
</dbReference>
<dbReference type="Pfam" id="PF00271">
    <property type="entry name" value="Helicase_C"/>
    <property type="match status" value="1"/>
</dbReference>
<evidence type="ECO:0000313" key="8">
    <source>
        <dbReference type="WBParaSite" id="HCON_00103920-00001"/>
    </source>
</evidence>
<dbReference type="Proteomes" id="UP000025227">
    <property type="component" value="Unplaced"/>
</dbReference>
<evidence type="ECO:0000259" key="6">
    <source>
        <dbReference type="PROSITE" id="PS51194"/>
    </source>
</evidence>
<evidence type="ECO:0000256" key="1">
    <source>
        <dbReference type="ARBA" id="ARBA00022771"/>
    </source>
</evidence>
<dbReference type="InterPro" id="IPR038718">
    <property type="entry name" value="SNF2-like_sf"/>
</dbReference>
<accession>A0A7I4YIC5</accession>
<protein>
    <submittedName>
        <fullName evidence="8">SNF2-related domain containing protein</fullName>
    </submittedName>
</protein>
<feature type="domain" description="Helicase C-terminal" evidence="6">
    <location>
        <begin position="1291"/>
        <end position="1437"/>
    </location>
</feature>
<dbReference type="InterPro" id="IPR049730">
    <property type="entry name" value="SNF2/RAD54-like_C"/>
</dbReference>
<dbReference type="GO" id="GO:0008270">
    <property type="term" value="F:zinc ion binding"/>
    <property type="evidence" value="ECO:0007669"/>
    <property type="project" value="UniProtKB-KW"/>
</dbReference>
<name>A0A7I4YIC5_HAECO</name>
<dbReference type="Gene3D" id="3.30.40.10">
    <property type="entry name" value="Zinc/RING finger domain, C3HC4 (zinc finger)"/>
    <property type="match status" value="1"/>
</dbReference>
<dbReference type="InterPro" id="IPR001841">
    <property type="entry name" value="Znf_RING"/>
</dbReference>